<dbReference type="SMART" id="SM00028">
    <property type="entry name" value="TPR"/>
    <property type="match status" value="2"/>
</dbReference>
<name>A0AAU9J8H0_9CILI</name>
<proteinExistence type="predicted"/>
<dbReference type="InterPro" id="IPR019734">
    <property type="entry name" value="TPR_rpt"/>
</dbReference>
<gene>
    <name evidence="3" type="ORF">BSTOLATCC_MIC26466</name>
</gene>
<feature type="repeat" description="TPR" evidence="1">
    <location>
        <begin position="156"/>
        <end position="189"/>
    </location>
</feature>
<evidence type="ECO:0000313" key="4">
    <source>
        <dbReference type="Proteomes" id="UP001162131"/>
    </source>
</evidence>
<accession>A0AAU9J8H0</accession>
<dbReference type="Gene3D" id="1.25.40.10">
    <property type="entry name" value="Tetratricopeptide repeat domain"/>
    <property type="match status" value="2"/>
</dbReference>
<feature type="region of interest" description="Disordered" evidence="2">
    <location>
        <begin position="50"/>
        <end position="69"/>
    </location>
</feature>
<organism evidence="3 4">
    <name type="scientific">Blepharisma stoltei</name>
    <dbReference type="NCBI Taxonomy" id="1481888"/>
    <lineage>
        <taxon>Eukaryota</taxon>
        <taxon>Sar</taxon>
        <taxon>Alveolata</taxon>
        <taxon>Ciliophora</taxon>
        <taxon>Postciliodesmatophora</taxon>
        <taxon>Heterotrichea</taxon>
        <taxon>Heterotrichida</taxon>
        <taxon>Blepharismidae</taxon>
        <taxon>Blepharisma</taxon>
    </lineage>
</organism>
<dbReference type="AlphaFoldDB" id="A0AAU9J8H0"/>
<dbReference type="PROSITE" id="PS50005">
    <property type="entry name" value="TPR"/>
    <property type="match status" value="1"/>
</dbReference>
<sequence>MMFTEESDDGRLSNGSIDLCPFKLSGQVSPMNNEGFINLCKSKLKTNPKNSKLWQKTRKEQYSSTENKTPRLSQFNSEVMEEIMQNEIKAKKRHREPFASDFESHSIDAAVKLDIDSCFMWFIVERKTIGNIIPDYEFNRSKEIFLQMLSKADDSHELHFGIAKLLAYENNFEQALRHLKKAIEISEDKAYKIWYIVLYLRALKDPSINGVISSVELGNSWKWYNWFCCTNQRKAQSFHLIYRELLSILNKVNPSIENLWANMIIAQTKTLFEGLEIESPMYYATKIKEIDNYYGYLAWAEIYAQDRNYKKSIEILKELVKIYANRPEAYMKLWQIYYYTIRDYNASEDIAAEAFIRLGGTDNSQYHSLLWISYAKSFFKLRKYSNCFELLQQKYIENSSFPIFLYQYGRLCIKSEVYFFTGSAIGALQECLRLCDKGRYGSIYYWLSKGLLMNRQYTEALKAMKKALFFLNSKEKKKADEIKRAVSVLAPTMKAYELLRNELSSEEKPNLKHCKSLCNEFQIYNKPVANVYMAKIMWLAGHKQQAIADLKEIVENNDPPLIAYFILLECLKQGQDYEQMKEIGKEMIKFCNNPQISTPDWIKAHLLYSKILIYNKLHSKAIFVLKCLAKVFPPMPYVELPYTKYLQKATTYEELNSIPNGSFQAEERIDIHQNFIPSYKTWNREISVDFLDDEAAPKPIMSPPVLKNKRKAIKNFSDQYGRRKTSRKFDGLSILIEEEKWSDDENEYYEEKVEFSSMPKPEKEFAGFSISSNPIFLYKIAKYSAKYRSNIDDGLYAVDEFITLLKFEKDEDKKEKILKKALHWKSILKNNKKIAKFDWH</sequence>
<dbReference type="InterPro" id="IPR011990">
    <property type="entry name" value="TPR-like_helical_dom_sf"/>
</dbReference>
<keyword evidence="1" id="KW-0802">TPR repeat</keyword>
<comment type="caution">
    <text evidence="3">The sequence shown here is derived from an EMBL/GenBank/DDBJ whole genome shotgun (WGS) entry which is preliminary data.</text>
</comment>
<dbReference type="Proteomes" id="UP001162131">
    <property type="component" value="Unassembled WGS sequence"/>
</dbReference>
<keyword evidence="4" id="KW-1185">Reference proteome</keyword>
<evidence type="ECO:0000256" key="2">
    <source>
        <dbReference type="SAM" id="MobiDB-lite"/>
    </source>
</evidence>
<reference evidence="3" key="1">
    <citation type="submission" date="2021-09" db="EMBL/GenBank/DDBJ databases">
        <authorList>
            <consortium name="AG Swart"/>
            <person name="Singh M."/>
            <person name="Singh A."/>
            <person name="Seah K."/>
            <person name="Emmerich C."/>
        </authorList>
    </citation>
    <scope>NUCLEOTIDE SEQUENCE</scope>
    <source>
        <strain evidence="3">ATCC30299</strain>
    </source>
</reference>
<protein>
    <submittedName>
        <fullName evidence="3">Uncharacterized protein</fullName>
    </submittedName>
</protein>
<evidence type="ECO:0000313" key="3">
    <source>
        <dbReference type="EMBL" id="CAG9320552.1"/>
    </source>
</evidence>
<evidence type="ECO:0000256" key="1">
    <source>
        <dbReference type="PROSITE-ProRule" id="PRU00339"/>
    </source>
</evidence>
<dbReference type="SUPFAM" id="SSF48452">
    <property type="entry name" value="TPR-like"/>
    <property type="match status" value="3"/>
</dbReference>
<dbReference type="EMBL" id="CAJZBQ010000025">
    <property type="protein sequence ID" value="CAG9320552.1"/>
    <property type="molecule type" value="Genomic_DNA"/>
</dbReference>